<feature type="domain" description="KOW" evidence="10">
    <location>
        <begin position="3"/>
        <end position="30"/>
    </location>
</feature>
<dbReference type="GO" id="GO:0019843">
    <property type="term" value="F:rRNA binding"/>
    <property type="evidence" value="ECO:0007669"/>
    <property type="project" value="UniProtKB-UniRule"/>
</dbReference>
<dbReference type="InterPro" id="IPR008991">
    <property type="entry name" value="Translation_prot_SH3-like_sf"/>
</dbReference>
<evidence type="ECO:0000256" key="4">
    <source>
        <dbReference type="ARBA" id="ARBA00022980"/>
    </source>
</evidence>
<dbReference type="GO" id="GO:0003735">
    <property type="term" value="F:structural constituent of ribosome"/>
    <property type="evidence" value="ECO:0007669"/>
    <property type="project" value="InterPro"/>
</dbReference>
<keyword evidence="4 8" id="KW-0689">Ribosomal protein</keyword>
<dbReference type="NCBIfam" id="TIGR01079">
    <property type="entry name" value="rplX_bact"/>
    <property type="match status" value="1"/>
</dbReference>
<dbReference type="GO" id="GO:0005840">
    <property type="term" value="C:ribosome"/>
    <property type="evidence" value="ECO:0007669"/>
    <property type="project" value="UniProtKB-KW"/>
</dbReference>
<comment type="subunit">
    <text evidence="8">Part of the 50S ribosomal subunit.</text>
</comment>
<proteinExistence type="inferred from homology"/>
<evidence type="ECO:0000313" key="12">
    <source>
        <dbReference type="Proteomes" id="UP000604481"/>
    </source>
</evidence>
<dbReference type="InterPro" id="IPR005824">
    <property type="entry name" value="KOW"/>
</dbReference>
<dbReference type="GO" id="GO:0006412">
    <property type="term" value="P:translation"/>
    <property type="evidence" value="ECO:0007669"/>
    <property type="project" value="UniProtKB-UniRule"/>
</dbReference>
<comment type="function">
    <text evidence="7 8">One of the proteins that surrounds the polypeptide exit tunnel on the outside of the subunit.</text>
</comment>
<dbReference type="InterPro" id="IPR057264">
    <property type="entry name" value="Ribosomal_uL24_C"/>
</dbReference>
<dbReference type="Proteomes" id="UP000604481">
    <property type="component" value="Unassembled WGS sequence"/>
</dbReference>
<dbReference type="PANTHER" id="PTHR12903">
    <property type="entry name" value="MITOCHONDRIAL RIBOSOMAL PROTEIN L24"/>
    <property type="match status" value="1"/>
</dbReference>
<keyword evidence="12" id="KW-1185">Reference proteome</keyword>
<dbReference type="SMART" id="SM00739">
    <property type="entry name" value="KOW"/>
    <property type="match status" value="1"/>
</dbReference>
<gene>
    <name evidence="8 11" type="primary">rplX</name>
    <name evidence="11" type="ORF">INR99_06225</name>
</gene>
<evidence type="ECO:0000256" key="3">
    <source>
        <dbReference type="ARBA" id="ARBA00022884"/>
    </source>
</evidence>
<evidence type="ECO:0000259" key="10">
    <source>
        <dbReference type="SMART" id="SM00739"/>
    </source>
</evidence>
<dbReference type="SUPFAM" id="SSF50104">
    <property type="entry name" value="Translation proteins SH3-like domain"/>
    <property type="match status" value="1"/>
</dbReference>
<keyword evidence="5 8" id="KW-0687">Ribonucleoprotein</keyword>
<dbReference type="Gene3D" id="2.30.30.30">
    <property type="match status" value="1"/>
</dbReference>
<dbReference type="AlphaFoldDB" id="A0A8J7FJD7"/>
<keyword evidence="2 8" id="KW-0699">rRNA-binding</keyword>
<dbReference type="InterPro" id="IPR041988">
    <property type="entry name" value="Ribosomal_uL24_KOW"/>
</dbReference>
<evidence type="ECO:0000256" key="6">
    <source>
        <dbReference type="ARBA" id="ARBA00035206"/>
    </source>
</evidence>
<dbReference type="Pfam" id="PF17136">
    <property type="entry name" value="ribosomal_L24"/>
    <property type="match status" value="1"/>
</dbReference>
<comment type="similarity">
    <text evidence="1 8 9">Belongs to the universal ribosomal protein uL24 family.</text>
</comment>
<reference evidence="11 12" key="1">
    <citation type="submission" date="2020-10" db="EMBL/GenBank/DDBJ databases">
        <title>The genome sequence of Chitinilyticum litopenaei 4Y14.</title>
        <authorList>
            <person name="Liu Y."/>
        </authorList>
    </citation>
    <scope>NUCLEOTIDE SEQUENCE [LARGE SCALE GENOMIC DNA]</scope>
    <source>
        <strain evidence="11 12">4Y14</strain>
    </source>
</reference>
<dbReference type="Pfam" id="PF00467">
    <property type="entry name" value="KOW"/>
    <property type="match status" value="1"/>
</dbReference>
<dbReference type="GO" id="GO:1990904">
    <property type="term" value="C:ribonucleoprotein complex"/>
    <property type="evidence" value="ECO:0007669"/>
    <property type="project" value="UniProtKB-KW"/>
</dbReference>
<dbReference type="InterPro" id="IPR014722">
    <property type="entry name" value="Rib_uL2_dom2"/>
</dbReference>
<dbReference type="RefSeq" id="WP_194115474.1">
    <property type="nucleotide sequence ID" value="NZ_JADFUA010000003.1"/>
</dbReference>
<dbReference type="InterPro" id="IPR005825">
    <property type="entry name" value="Ribosomal_uL24_CS"/>
</dbReference>
<dbReference type="InterPro" id="IPR003256">
    <property type="entry name" value="Ribosomal_uL24"/>
</dbReference>
<evidence type="ECO:0000256" key="9">
    <source>
        <dbReference type="RuleBase" id="RU003477"/>
    </source>
</evidence>
<evidence type="ECO:0000256" key="7">
    <source>
        <dbReference type="ARBA" id="ARBA00058688"/>
    </source>
</evidence>
<evidence type="ECO:0000256" key="1">
    <source>
        <dbReference type="ARBA" id="ARBA00010618"/>
    </source>
</evidence>
<evidence type="ECO:0000256" key="5">
    <source>
        <dbReference type="ARBA" id="ARBA00023274"/>
    </source>
</evidence>
<dbReference type="HAMAP" id="MF_01326_B">
    <property type="entry name" value="Ribosomal_uL24_B"/>
    <property type="match status" value="1"/>
</dbReference>
<evidence type="ECO:0000256" key="2">
    <source>
        <dbReference type="ARBA" id="ARBA00022730"/>
    </source>
</evidence>
<organism evidence="11 12">
    <name type="scientific">Chitinilyticum piscinae</name>
    <dbReference type="NCBI Taxonomy" id="2866724"/>
    <lineage>
        <taxon>Bacteria</taxon>
        <taxon>Pseudomonadati</taxon>
        <taxon>Pseudomonadota</taxon>
        <taxon>Betaproteobacteria</taxon>
        <taxon>Neisseriales</taxon>
        <taxon>Chitinibacteraceae</taxon>
        <taxon>Chitinilyticum</taxon>
    </lineage>
</organism>
<comment type="function">
    <text evidence="8">One of two assembly initiator proteins, it binds directly to the 5'-end of the 23S rRNA, where it nucleates assembly of the 50S subunit.</text>
</comment>
<comment type="caution">
    <text evidence="11">The sequence shown here is derived from an EMBL/GenBank/DDBJ whole genome shotgun (WGS) entry which is preliminary data.</text>
</comment>
<dbReference type="PROSITE" id="PS01108">
    <property type="entry name" value="RIBOSOMAL_L24"/>
    <property type="match status" value="1"/>
</dbReference>
<accession>A0A8J7FJD7</accession>
<evidence type="ECO:0000256" key="8">
    <source>
        <dbReference type="HAMAP-Rule" id="MF_01326"/>
    </source>
</evidence>
<dbReference type="CDD" id="cd06089">
    <property type="entry name" value="KOW_RPL26"/>
    <property type="match status" value="1"/>
</dbReference>
<name>A0A8J7FJD7_9NEIS</name>
<keyword evidence="3 8" id="KW-0694">RNA-binding</keyword>
<sequence length="106" mass="11325">MNKIRKGDEVIVLTGKDAGKRGTVLRVLPVDERVVVEGVNVQKKHVKPNPMRGVQGGIVEITAPLHVSNVAIFNAATGKADRVGFKVLEDGKKVRVFKSSGEVIGA</sequence>
<evidence type="ECO:0000313" key="11">
    <source>
        <dbReference type="EMBL" id="MBE9608942.1"/>
    </source>
</evidence>
<protein>
    <recommendedName>
        <fullName evidence="6 8">Large ribosomal subunit protein uL24</fullName>
    </recommendedName>
</protein>
<dbReference type="EMBL" id="JADFUA010000003">
    <property type="protein sequence ID" value="MBE9608942.1"/>
    <property type="molecule type" value="Genomic_DNA"/>
</dbReference>
<dbReference type="FunFam" id="2.30.30.30:FF:000004">
    <property type="entry name" value="50S ribosomal protein L24"/>
    <property type="match status" value="1"/>
</dbReference>